<gene>
    <name evidence="2" type="ORF">ENO36_00700</name>
</gene>
<protein>
    <recommendedName>
        <fullName evidence="1">PepSY domain-containing protein</fullName>
    </recommendedName>
</protein>
<name>A0A7C2UIV1_9CREN</name>
<evidence type="ECO:0000259" key="1">
    <source>
        <dbReference type="Pfam" id="PF03413"/>
    </source>
</evidence>
<dbReference type="AlphaFoldDB" id="A0A7C2UIV1"/>
<feature type="domain" description="PepSY" evidence="1">
    <location>
        <begin position="70"/>
        <end position="130"/>
    </location>
</feature>
<dbReference type="Pfam" id="PF03413">
    <property type="entry name" value="PepSY"/>
    <property type="match status" value="1"/>
</dbReference>
<comment type="caution">
    <text evidence="2">The sequence shown here is derived from an EMBL/GenBank/DDBJ whole genome shotgun (WGS) entry which is preliminary data.</text>
</comment>
<proteinExistence type="predicted"/>
<dbReference type="Proteomes" id="UP000885664">
    <property type="component" value="Unassembled WGS sequence"/>
</dbReference>
<dbReference type="Gene3D" id="3.10.450.40">
    <property type="match status" value="1"/>
</dbReference>
<organism evidence="2">
    <name type="scientific">Fervidicoccus fontis</name>
    <dbReference type="NCBI Taxonomy" id="683846"/>
    <lineage>
        <taxon>Archaea</taxon>
        <taxon>Thermoproteota</taxon>
        <taxon>Thermoprotei</taxon>
        <taxon>Fervidicoccales</taxon>
        <taxon>Fervidicoccaceae</taxon>
        <taxon>Fervidicoccus</taxon>
    </lineage>
</organism>
<accession>A0A7C2UIV1</accession>
<reference evidence="2" key="1">
    <citation type="journal article" date="2020" name="mSystems">
        <title>Genome- and Community-Level Interaction Insights into Carbon Utilization and Element Cycling Functions of Hydrothermarchaeota in Hydrothermal Sediment.</title>
        <authorList>
            <person name="Zhou Z."/>
            <person name="Liu Y."/>
            <person name="Xu W."/>
            <person name="Pan J."/>
            <person name="Luo Z.H."/>
            <person name="Li M."/>
        </authorList>
    </citation>
    <scope>NUCLEOTIDE SEQUENCE [LARGE SCALE GENOMIC DNA]</scope>
    <source>
        <strain evidence="2">SpSt-1259</strain>
    </source>
</reference>
<dbReference type="InterPro" id="IPR025711">
    <property type="entry name" value="PepSY"/>
</dbReference>
<evidence type="ECO:0000313" key="2">
    <source>
        <dbReference type="EMBL" id="HEU97362.1"/>
    </source>
</evidence>
<sequence length="146" mass="15548">METWKKVMLLAATLMIIIPGLLFAARAQSPVYQASPVNSNSNLDEQYPSYIGTIKVPENAADGQLSSLAKITPDQAKEAALRDPTLAGGTVTSISLENENGYLVYSVEVVKGAMSYDVKVDAGNGSILFIEQGTENEFGAAEAMED</sequence>
<dbReference type="EMBL" id="DSFE01000018">
    <property type="protein sequence ID" value="HEU97362.1"/>
    <property type="molecule type" value="Genomic_DNA"/>
</dbReference>